<dbReference type="EMBL" id="JACJJW010000027">
    <property type="protein sequence ID" value="MBM6759028.1"/>
    <property type="molecule type" value="Genomic_DNA"/>
</dbReference>
<feature type="chain" id="PRO_5045048304" evidence="1">
    <location>
        <begin position="30"/>
        <end position="244"/>
    </location>
</feature>
<evidence type="ECO:0000313" key="3">
    <source>
        <dbReference type="Proteomes" id="UP000703295"/>
    </source>
</evidence>
<proteinExistence type="predicted"/>
<reference evidence="2 3" key="1">
    <citation type="journal article" date="2021" name="Sci. Rep.">
        <title>The distribution of antibiotic resistance genes in chicken gut microbiota commensals.</title>
        <authorList>
            <person name="Juricova H."/>
            <person name="Matiasovicova J."/>
            <person name="Kubasova T."/>
            <person name="Cejkova D."/>
            <person name="Rychlik I."/>
        </authorList>
    </citation>
    <scope>NUCLEOTIDE SEQUENCE [LARGE SCALE GENOMIC DNA]</scope>
    <source>
        <strain evidence="2 3">An801</strain>
    </source>
</reference>
<dbReference type="Proteomes" id="UP000703295">
    <property type="component" value="Unassembled WGS sequence"/>
</dbReference>
<dbReference type="Pfam" id="PF06082">
    <property type="entry name" value="YjbH"/>
    <property type="match status" value="1"/>
</dbReference>
<comment type="caution">
    <text evidence="2">The sequence shown here is derived from an EMBL/GenBank/DDBJ whole genome shotgun (WGS) entry which is preliminary data.</text>
</comment>
<feature type="signal peptide" evidence="1">
    <location>
        <begin position="1"/>
        <end position="29"/>
    </location>
</feature>
<keyword evidence="3" id="KW-1185">Reference proteome</keyword>
<evidence type="ECO:0000313" key="2">
    <source>
        <dbReference type="EMBL" id="MBM6759028.1"/>
    </source>
</evidence>
<evidence type="ECO:0000256" key="1">
    <source>
        <dbReference type="SAM" id="SignalP"/>
    </source>
</evidence>
<name>A0ABS2EWV3_9BACE</name>
<sequence length="244" mass="27544">MTRQQMKRLWVSLGMGTALLTASMQEAHAQYMMGMTGLLNTPSAEMNETGRLMVGGNFLPKGMNPFGDYHTGNYFADLTFFSFLELAYRETLLRTTYLTSKPKYNQQDRSLSVKLQPLKEKEGKWWPAVAIGANDPFISTGTNYYRSIYGVITKHFLFGQHQLGVTVGYQGWTNHWSTRRNGVFGGITYRPAFCPQVCLIAEYDTRDVNLGVTAQLWNHVSLHAFTGGFDCIAGGVRYECTLFH</sequence>
<protein>
    <submittedName>
        <fullName evidence="2">YjbH domain-containing protein</fullName>
    </submittedName>
</protein>
<dbReference type="InterPro" id="IPR010344">
    <property type="entry name" value="YbjH"/>
</dbReference>
<gene>
    <name evidence="2" type="ORF">H6A31_10120</name>
</gene>
<accession>A0ABS2EWV3</accession>
<organism evidence="2 3">
    <name type="scientific">Bacteroides mediterraneensis</name>
    <dbReference type="NCBI Taxonomy" id="1841856"/>
    <lineage>
        <taxon>Bacteria</taxon>
        <taxon>Pseudomonadati</taxon>
        <taxon>Bacteroidota</taxon>
        <taxon>Bacteroidia</taxon>
        <taxon>Bacteroidales</taxon>
        <taxon>Bacteroidaceae</taxon>
        <taxon>Bacteroides</taxon>
    </lineage>
</organism>
<keyword evidence="1" id="KW-0732">Signal</keyword>